<keyword evidence="1" id="KW-0805">Transcription regulation</keyword>
<evidence type="ECO:0000313" key="5">
    <source>
        <dbReference type="EMBL" id="SFK61604.1"/>
    </source>
</evidence>
<dbReference type="PROSITE" id="PS50043">
    <property type="entry name" value="HTH_LUXR_2"/>
    <property type="match status" value="1"/>
</dbReference>
<dbReference type="CDD" id="cd06170">
    <property type="entry name" value="LuxR_C_like"/>
    <property type="match status" value="1"/>
</dbReference>
<dbReference type="STRING" id="1280847.SAMN04488036_101690"/>
<dbReference type="Gene3D" id="3.30.450.80">
    <property type="entry name" value="Transcription factor LuxR-like, autoinducer-binding domain"/>
    <property type="match status" value="1"/>
</dbReference>
<gene>
    <name evidence="5" type="ORF">SAMN04488036_101690</name>
</gene>
<sequence>MNDTLDYIESLTQQTRLEELWDAHCAQMKKFGFDRIIYGYTNYRSGMTVGDTDDFFVLSNHDPNYLHRFINEGLYIDGPMFEWTMNNAGAASWSRAAEALENGELSEQQTNVLRVNRSFGINAGYTVSFPTVSTRNKGAISLAARSDLSQAAVDAIWAEHGREISLMNNVAHLKVQSLPYSNSERELTSRQREVLEWVGDGKTIQDIAVLIERTPATVEKHLRLARDAMNVETTAQALLKASFMKQIYLLEVPK</sequence>
<evidence type="ECO:0000259" key="4">
    <source>
        <dbReference type="PROSITE" id="PS50043"/>
    </source>
</evidence>
<dbReference type="InterPro" id="IPR036388">
    <property type="entry name" value="WH-like_DNA-bd_sf"/>
</dbReference>
<dbReference type="InterPro" id="IPR005143">
    <property type="entry name" value="TF_LuxR_autoind-bd_dom"/>
</dbReference>
<dbReference type="SMART" id="SM00421">
    <property type="entry name" value="HTH_LUXR"/>
    <property type="match status" value="1"/>
</dbReference>
<organism evidence="5 6">
    <name type="scientific">Shimia haliotis</name>
    <dbReference type="NCBI Taxonomy" id="1280847"/>
    <lineage>
        <taxon>Bacteria</taxon>
        <taxon>Pseudomonadati</taxon>
        <taxon>Pseudomonadota</taxon>
        <taxon>Alphaproteobacteria</taxon>
        <taxon>Rhodobacterales</taxon>
        <taxon>Roseobacteraceae</taxon>
    </lineage>
</organism>
<dbReference type="InterPro" id="IPR000792">
    <property type="entry name" value="Tscrpt_reg_LuxR_C"/>
</dbReference>
<accession>A0A1I4AYT5</accession>
<proteinExistence type="predicted"/>
<dbReference type="AlphaFoldDB" id="A0A1I4AYT5"/>
<dbReference type="InterPro" id="IPR016032">
    <property type="entry name" value="Sig_transdc_resp-reg_C-effctor"/>
</dbReference>
<dbReference type="Pfam" id="PF08281">
    <property type="entry name" value="Sigma70_r4_2"/>
    <property type="match status" value="1"/>
</dbReference>
<dbReference type="OrthoDB" id="3679796at2"/>
<dbReference type="EMBL" id="FOSZ01000001">
    <property type="protein sequence ID" value="SFK61604.1"/>
    <property type="molecule type" value="Genomic_DNA"/>
</dbReference>
<keyword evidence="2" id="KW-0238">DNA-binding</keyword>
<dbReference type="GO" id="GO:0006352">
    <property type="term" value="P:DNA-templated transcription initiation"/>
    <property type="evidence" value="ECO:0007669"/>
    <property type="project" value="InterPro"/>
</dbReference>
<dbReference type="Gene3D" id="1.10.10.10">
    <property type="entry name" value="Winged helix-like DNA-binding domain superfamily/Winged helix DNA-binding domain"/>
    <property type="match status" value="1"/>
</dbReference>
<dbReference type="GO" id="GO:0016987">
    <property type="term" value="F:sigma factor activity"/>
    <property type="evidence" value="ECO:0007669"/>
    <property type="project" value="InterPro"/>
</dbReference>
<keyword evidence="3" id="KW-0804">Transcription</keyword>
<dbReference type="Proteomes" id="UP000198851">
    <property type="component" value="Unassembled WGS sequence"/>
</dbReference>
<evidence type="ECO:0000256" key="2">
    <source>
        <dbReference type="ARBA" id="ARBA00023125"/>
    </source>
</evidence>
<evidence type="ECO:0000256" key="1">
    <source>
        <dbReference type="ARBA" id="ARBA00023015"/>
    </source>
</evidence>
<dbReference type="InterPro" id="IPR013249">
    <property type="entry name" value="RNA_pol_sigma70_r4_t2"/>
</dbReference>
<evidence type="ECO:0000313" key="6">
    <source>
        <dbReference type="Proteomes" id="UP000198851"/>
    </source>
</evidence>
<dbReference type="SUPFAM" id="SSF75516">
    <property type="entry name" value="Pheromone-binding domain of LuxR-like quorum-sensing transcription factors"/>
    <property type="match status" value="1"/>
</dbReference>
<dbReference type="RefSeq" id="WP_093320252.1">
    <property type="nucleotide sequence ID" value="NZ_FOSZ01000001.1"/>
</dbReference>
<dbReference type="Pfam" id="PF03472">
    <property type="entry name" value="Autoind_bind"/>
    <property type="match status" value="1"/>
</dbReference>
<dbReference type="GO" id="GO:0003677">
    <property type="term" value="F:DNA binding"/>
    <property type="evidence" value="ECO:0007669"/>
    <property type="project" value="UniProtKB-KW"/>
</dbReference>
<dbReference type="InterPro" id="IPR036693">
    <property type="entry name" value="TF_LuxR_autoind-bd_dom_sf"/>
</dbReference>
<name>A0A1I4AYT5_9RHOB</name>
<evidence type="ECO:0000256" key="3">
    <source>
        <dbReference type="ARBA" id="ARBA00023163"/>
    </source>
</evidence>
<reference evidence="6" key="1">
    <citation type="submission" date="2016-10" db="EMBL/GenBank/DDBJ databases">
        <authorList>
            <person name="Varghese N."/>
            <person name="Submissions S."/>
        </authorList>
    </citation>
    <scope>NUCLEOTIDE SEQUENCE [LARGE SCALE GENOMIC DNA]</scope>
    <source>
        <strain evidence="6">DSM 28453</strain>
    </source>
</reference>
<protein>
    <submittedName>
        <fullName evidence="5">LuxR family transcriptional regulator</fullName>
    </submittedName>
</protein>
<feature type="domain" description="HTH luxR-type" evidence="4">
    <location>
        <begin position="180"/>
        <end position="245"/>
    </location>
</feature>
<keyword evidence="6" id="KW-1185">Reference proteome</keyword>
<dbReference type="SUPFAM" id="SSF46894">
    <property type="entry name" value="C-terminal effector domain of the bipartite response regulators"/>
    <property type="match status" value="1"/>
</dbReference>